<accession>A0A1I5WFF9</accession>
<feature type="domain" description="Alpha/beta hydrolase fold-5" evidence="2">
    <location>
        <begin position="74"/>
        <end position="240"/>
    </location>
</feature>
<dbReference type="SUPFAM" id="SSF53474">
    <property type="entry name" value="alpha/beta-Hydrolases"/>
    <property type="match status" value="1"/>
</dbReference>
<dbReference type="InterPro" id="IPR029058">
    <property type="entry name" value="AB_hydrolase_fold"/>
</dbReference>
<keyword evidence="1" id="KW-1133">Transmembrane helix</keyword>
<dbReference type="InterPro" id="IPR029059">
    <property type="entry name" value="AB_hydrolase_5"/>
</dbReference>
<gene>
    <name evidence="3" type="ORF">SAMN04487928_12224</name>
</gene>
<evidence type="ECO:0000256" key="1">
    <source>
        <dbReference type="SAM" id="Phobius"/>
    </source>
</evidence>
<keyword evidence="4" id="KW-1185">Reference proteome</keyword>
<dbReference type="Pfam" id="PF12695">
    <property type="entry name" value="Abhydrolase_5"/>
    <property type="match status" value="1"/>
</dbReference>
<feature type="transmembrane region" description="Helical" evidence="1">
    <location>
        <begin position="12"/>
        <end position="29"/>
    </location>
</feature>
<dbReference type="Gene3D" id="3.40.50.1820">
    <property type="entry name" value="alpha/beta hydrolase"/>
    <property type="match status" value="1"/>
</dbReference>
<keyword evidence="1" id="KW-0812">Transmembrane</keyword>
<evidence type="ECO:0000259" key="2">
    <source>
        <dbReference type="Pfam" id="PF12695"/>
    </source>
</evidence>
<organism evidence="3 4">
    <name type="scientific">Butyrivibrio proteoclasticus</name>
    <dbReference type="NCBI Taxonomy" id="43305"/>
    <lineage>
        <taxon>Bacteria</taxon>
        <taxon>Bacillati</taxon>
        <taxon>Bacillota</taxon>
        <taxon>Clostridia</taxon>
        <taxon>Lachnospirales</taxon>
        <taxon>Lachnospiraceae</taxon>
        <taxon>Butyrivibrio</taxon>
    </lineage>
</organism>
<dbReference type="AlphaFoldDB" id="A0A1I5WFF9"/>
<dbReference type="Proteomes" id="UP000182624">
    <property type="component" value="Unassembled WGS sequence"/>
</dbReference>
<name>A0A1I5WFF9_9FIRM</name>
<proteinExistence type="predicted"/>
<reference evidence="4" key="1">
    <citation type="submission" date="2016-10" db="EMBL/GenBank/DDBJ databases">
        <authorList>
            <person name="Varghese N."/>
            <person name="Submissions S."/>
        </authorList>
    </citation>
    <scope>NUCLEOTIDE SEQUENCE [LARGE SCALE GENOMIC DNA]</scope>
    <source>
        <strain evidence="4">P18</strain>
    </source>
</reference>
<sequence length="254" mass="28137">MNKFKKIAKWSILAIITVIIVAAIGFKIYTKGYYKADMDTITAIETRLEGSVNSYSDENGMVFLPETSVPKAVIVFYPGGKVECQAYSGLMYEIASRGYICILPRMPENLAFLRINAVEKITANYMDDVDSVKNLDWYIAGHSLGGVAASLYLEDKTDDYAGIILCASYPNADFSDKDIRLLSIYGAEDKVLKADAYENSKAYWPEDSEEYIIEGGIHSFFGCYGIQDGDGTPKISNTEQISETADMIASWIEG</sequence>
<dbReference type="OrthoDB" id="9780932at2"/>
<dbReference type="EMBL" id="FOXO01000022">
    <property type="protein sequence ID" value="SFQ18367.1"/>
    <property type="molecule type" value="Genomic_DNA"/>
</dbReference>
<keyword evidence="3" id="KW-0378">Hydrolase</keyword>
<keyword evidence="1" id="KW-0472">Membrane</keyword>
<evidence type="ECO:0000313" key="4">
    <source>
        <dbReference type="Proteomes" id="UP000182624"/>
    </source>
</evidence>
<protein>
    <submittedName>
        <fullName evidence="3">Alpha/beta hydrolase family protein</fullName>
    </submittedName>
</protein>
<dbReference type="RefSeq" id="WP_074889889.1">
    <property type="nucleotide sequence ID" value="NZ_FOXO01000022.1"/>
</dbReference>
<dbReference type="GO" id="GO:0016787">
    <property type="term" value="F:hydrolase activity"/>
    <property type="evidence" value="ECO:0007669"/>
    <property type="project" value="UniProtKB-KW"/>
</dbReference>
<evidence type="ECO:0000313" key="3">
    <source>
        <dbReference type="EMBL" id="SFQ18367.1"/>
    </source>
</evidence>